<dbReference type="Gene3D" id="3.40.50.1820">
    <property type="entry name" value="alpha/beta hydrolase"/>
    <property type="match status" value="1"/>
</dbReference>
<feature type="chain" id="PRO_5016063573" description="Fungal lipase-type domain-containing protein" evidence="1">
    <location>
        <begin position="36"/>
        <end position="507"/>
    </location>
</feature>
<proteinExistence type="predicted"/>
<dbReference type="SUPFAM" id="SSF53474">
    <property type="entry name" value="alpha/beta-Hydrolases"/>
    <property type="match status" value="1"/>
</dbReference>
<dbReference type="InterPro" id="IPR002921">
    <property type="entry name" value="Fungal_lipase-type"/>
</dbReference>
<dbReference type="OrthoDB" id="438440at2759"/>
<dbReference type="AlphaFoldDB" id="A0A2V0PHW1"/>
<dbReference type="EMBL" id="BDRX01000087">
    <property type="protein sequence ID" value="GBF96857.1"/>
    <property type="molecule type" value="Genomic_DNA"/>
</dbReference>
<dbReference type="PANTHER" id="PTHR45856">
    <property type="entry name" value="ALPHA/BETA-HYDROLASES SUPERFAMILY PROTEIN"/>
    <property type="match status" value="1"/>
</dbReference>
<organism evidence="3 4">
    <name type="scientific">Raphidocelis subcapitata</name>
    <dbReference type="NCBI Taxonomy" id="307507"/>
    <lineage>
        <taxon>Eukaryota</taxon>
        <taxon>Viridiplantae</taxon>
        <taxon>Chlorophyta</taxon>
        <taxon>core chlorophytes</taxon>
        <taxon>Chlorophyceae</taxon>
        <taxon>CS clade</taxon>
        <taxon>Sphaeropleales</taxon>
        <taxon>Selenastraceae</taxon>
        <taxon>Raphidocelis</taxon>
    </lineage>
</organism>
<dbReference type="InterPro" id="IPR051218">
    <property type="entry name" value="Sec_MonoDiacylglyc_Lipase"/>
</dbReference>
<protein>
    <recommendedName>
        <fullName evidence="2">Fungal lipase-type domain-containing protein</fullName>
    </recommendedName>
</protein>
<gene>
    <name evidence="3" type="ORF">Rsub_09713</name>
</gene>
<dbReference type="Pfam" id="PF01764">
    <property type="entry name" value="Lipase_3"/>
    <property type="match status" value="1"/>
</dbReference>
<comment type="caution">
    <text evidence="3">The sequence shown here is derived from an EMBL/GenBank/DDBJ whole genome shotgun (WGS) entry which is preliminary data.</text>
</comment>
<evidence type="ECO:0000313" key="3">
    <source>
        <dbReference type="EMBL" id="GBF96857.1"/>
    </source>
</evidence>
<sequence length="507" mass="53955">MQRRSGSGAGGGRAARPLPLLLLLAAALLPRPAAAAPPRPERAAIRQLPRGGGPLPEYLLDDVPDHAAWQLGRLTPAFLALADMAYPLDHSAGTPRRPLAPCLGAWGARGPPVWLGGGGAEGRGRRAFVFRTRRDVFVAIRGLDSPAALLNYTRVTPVFDSAWFGAPPPARPPPPAQPLRAYRTKRPFADPGLFWVLQRDYDDARQLDGPLRDAVADQIEQMEPSARAGARVWLTGHSSGGAAAQLLALRLAATIGPARIGGVLLFNSDRVGSAGFARHYDSLLGNRTLRYGYGLDNANMAANMAMGLRFPGRGFWACPAPGAASESLAKLPPGVDRVNACAGITPWPRGGDDLEARDGVAARWRVPLPFVRDFTVMSTIAEWDSFSHHFPHLLFDSLLRILGPELDAPAAAALKLPECVVSDRCSAALRRRDGGGRGRCMSCASDATCSDSWGLGPGYRCDAWPSLTRSNLCYRAFPLGAPPTLGGLFFLRSAPPRGGGGGAGERW</sequence>
<evidence type="ECO:0000313" key="4">
    <source>
        <dbReference type="Proteomes" id="UP000247498"/>
    </source>
</evidence>
<keyword evidence="4" id="KW-1185">Reference proteome</keyword>
<feature type="domain" description="Fungal lipase-type" evidence="2">
    <location>
        <begin position="214"/>
        <end position="291"/>
    </location>
</feature>
<dbReference type="InterPro" id="IPR029058">
    <property type="entry name" value="AB_hydrolase_fold"/>
</dbReference>
<dbReference type="GO" id="GO:0006629">
    <property type="term" value="P:lipid metabolic process"/>
    <property type="evidence" value="ECO:0007669"/>
    <property type="project" value="InterPro"/>
</dbReference>
<name>A0A2V0PHW1_9CHLO</name>
<evidence type="ECO:0000259" key="2">
    <source>
        <dbReference type="Pfam" id="PF01764"/>
    </source>
</evidence>
<dbReference type="InParanoid" id="A0A2V0PHW1"/>
<evidence type="ECO:0000256" key="1">
    <source>
        <dbReference type="SAM" id="SignalP"/>
    </source>
</evidence>
<feature type="signal peptide" evidence="1">
    <location>
        <begin position="1"/>
        <end position="35"/>
    </location>
</feature>
<dbReference type="PANTHER" id="PTHR45856:SF11">
    <property type="entry name" value="FUNGAL LIPASE-LIKE DOMAIN-CONTAINING PROTEIN"/>
    <property type="match status" value="1"/>
</dbReference>
<accession>A0A2V0PHW1</accession>
<reference evidence="3 4" key="1">
    <citation type="journal article" date="2018" name="Sci. Rep.">
        <title>Raphidocelis subcapitata (=Pseudokirchneriella subcapitata) provides an insight into genome evolution and environmental adaptations in the Sphaeropleales.</title>
        <authorList>
            <person name="Suzuki S."/>
            <person name="Yamaguchi H."/>
            <person name="Nakajima N."/>
            <person name="Kawachi M."/>
        </authorList>
    </citation>
    <scope>NUCLEOTIDE SEQUENCE [LARGE SCALE GENOMIC DNA]</scope>
    <source>
        <strain evidence="3 4">NIES-35</strain>
    </source>
</reference>
<dbReference type="Proteomes" id="UP000247498">
    <property type="component" value="Unassembled WGS sequence"/>
</dbReference>
<keyword evidence="1" id="KW-0732">Signal</keyword>